<keyword evidence="4 6" id="KW-1133">Transmembrane helix</keyword>
<dbReference type="InterPro" id="IPR003339">
    <property type="entry name" value="ABC/ECF_trnsptr_transmembrane"/>
</dbReference>
<dbReference type="STRING" id="1618207.UM93_11835"/>
<organism evidence="7 8">
    <name type="scientific">Psychromicrobium lacuslunae</name>
    <dbReference type="NCBI Taxonomy" id="1618207"/>
    <lineage>
        <taxon>Bacteria</taxon>
        <taxon>Bacillati</taxon>
        <taxon>Actinomycetota</taxon>
        <taxon>Actinomycetes</taxon>
        <taxon>Micrococcales</taxon>
        <taxon>Micrococcaceae</taxon>
        <taxon>Psychromicrobium</taxon>
    </lineage>
</organism>
<evidence type="ECO:0000313" key="7">
    <source>
        <dbReference type="EMBL" id="AJT42028.1"/>
    </source>
</evidence>
<dbReference type="Pfam" id="PF02361">
    <property type="entry name" value="CbiQ"/>
    <property type="match status" value="1"/>
</dbReference>
<evidence type="ECO:0000256" key="6">
    <source>
        <dbReference type="SAM" id="Phobius"/>
    </source>
</evidence>
<accession>A0A0D4C0D0</accession>
<keyword evidence="5 6" id="KW-0472">Membrane</keyword>
<dbReference type="RefSeq" id="WP_045075787.1">
    <property type="nucleotide sequence ID" value="NZ_CP011005.1"/>
</dbReference>
<dbReference type="HOGENOM" id="CLU_056469_6_0_11"/>
<evidence type="ECO:0000256" key="1">
    <source>
        <dbReference type="ARBA" id="ARBA00004141"/>
    </source>
</evidence>
<reference evidence="7 8" key="1">
    <citation type="journal article" date="2015" name="Genome Announc.">
        <title>Complete Genome Sequencing of Protease-Producing Novel Arthrobacter sp. Strain IHBB 11108 Using PacBio Single-Molecule Real-Time Sequencing Technology.</title>
        <authorList>
            <person name="Kiran S."/>
            <person name="Swarnkar M.K."/>
            <person name="Pal M."/>
            <person name="Thakur R."/>
            <person name="Tewari R."/>
            <person name="Singh A.K."/>
            <person name="Gulati A."/>
        </authorList>
    </citation>
    <scope>NUCLEOTIDE SEQUENCE [LARGE SCALE GENOMIC DNA]</scope>
    <source>
        <strain evidence="7 8">IHBB 11108</strain>
    </source>
</reference>
<proteinExistence type="predicted"/>
<keyword evidence="8" id="KW-1185">Reference proteome</keyword>
<dbReference type="InterPro" id="IPR051611">
    <property type="entry name" value="ECF_transporter_component"/>
</dbReference>
<feature type="transmembrane region" description="Helical" evidence="6">
    <location>
        <begin position="97"/>
        <end position="120"/>
    </location>
</feature>
<dbReference type="KEGG" id="ari:UM93_11835"/>
<dbReference type="GO" id="GO:0005886">
    <property type="term" value="C:plasma membrane"/>
    <property type="evidence" value="ECO:0007669"/>
    <property type="project" value="UniProtKB-ARBA"/>
</dbReference>
<dbReference type="EMBL" id="CP011005">
    <property type="protein sequence ID" value="AJT42028.1"/>
    <property type="molecule type" value="Genomic_DNA"/>
</dbReference>
<evidence type="ECO:0000256" key="5">
    <source>
        <dbReference type="ARBA" id="ARBA00023136"/>
    </source>
</evidence>
<dbReference type="PANTHER" id="PTHR34857:SF2">
    <property type="entry name" value="SLL0384 PROTEIN"/>
    <property type="match status" value="1"/>
</dbReference>
<dbReference type="PANTHER" id="PTHR34857">
    <property type="entry name" value="SLL0384 PROTEIN"/>
    <property type="match status" value="1"/>
</dbReference>
<feature type="transmembrane region" description="Helical" evidence="6">
    <location>
        <begin position="59"/>
        <end position="76"/>
    </location>
</feature>
<sequence length="257" mass="27251">MNGGWLAAANPLSKLVAVFLLTFSLALSVDWVSGSVVLLCLLVVFPLSGVSWWTLLKRIWPVLVALTLAAWGTALASADSGRVLLDWGYLSVSEGSLATGIAIGVRGIAIALPAALLVLSTDPSDLATALAQKWRLSPRFVMGTLAAMRLIGVMAEEWQTLSMARRARGVGASGSFLSRAKANLGQAMALLIQSVRRATRLAVTMEARGFGGKERSWARESSFSGRDVLIIAFGVLVSALAVWVSISLGAWNVVWGR</sequence>
<name>A0A0D4C0D0_9MICC</name>
<evidence type="ECO:0000256" key="3">
    <source>
        <dbReference type="ARBA" id="ARBA00022692"/>
    </source>
</evidence>
<keyword evidence="3 6" id="KW-0812">Transmembrane</keyword>
<dbReference type="CDD" id="cd16914">
    <property type="entry name" value="EcfT"/>
    <property type="match status" value="1"/>
</dbReference>
<dbReference type="PATRIC" id="fig|1618207.4.peg.2399"/>
<dbReference type="Proteomes" id="UP000061839">
    <property type="component" value="Chromosome"/>
</dbReference>
<feature type="transmembrane region" description="Helical" evidence="6">
    <location>
        <begin position="36"/>
        <end position="53"/>
    </location>
</feature>
<dbReference type="AlphaFoldDB" id="A0A0D4C0D0"/>
<gene>
    <name evidence="7" type="ORF">UM93_11835</name>
</gene>
<dbReference type="OrthoDB" id="6400at2"/>
<keyword evidence="2" id="KW-1003">Cell membrane</keyword>
<feature type="transmembrane region" description="Helical" evidence="6">
    <location>
        <begin position="12"/>
        <end position="29"/>
    </location>
</feature>
<evidence type="ECO:0000256" key="2">
    <source>
        <dbReference type="ARBA" id="ARBA00022475"/>
    </source>
</evidence>
<protein>
    <submittedName>
        <fullName evidence="7">Cobalt transporter</fullName>
    </submittedName>
</protein>
<evidence type="ECO:0000256" key="4">
    <source>
        <dbReference type="ARBA" id="ARBA00022989"/>
    </source>
</evidence>
<comment type="subcellular location">
    <subcellularLocation>
        <location evidence="1">Membrane</location>
        <topology evidence="1">Multi-pass membrane protein</topology>
    </subcellularLocation>
</comment>
<evidence type="ECO:0000313" key="8">
    <source>
        <dbReference type="Proteomes" id="UP000061839"/>
    </source>
</evidence>
<feature type="transmembrane region" description="Helical" evidence="6">
    <location>
        <begin position="228"/>
        <end position="251"/>
    </location>
</feature>